<name>A0ABV4Z6D5_9PSED</name>
<gene>
    <name evidence="1" type="ORF">ACE1YR_04985</name>
</gene>
<comment type="caution">
    <text evidence="1">The sequence shown here is derived from an EMBL/GenBank/DDBJ whole genome shotgun (WGS) entry which is preliminary data.</text>
</comment>
<evidence type="ECO:0000313" key="1">
    <source>
        <dbReference type="EMBL" id="MFB3799798.1"/>
    </source>
</evidence>
<sequence>MSLIDQQMLPANFTICIDELFRARRLGKHLIYCKPSLLEKIEALPDISGATKLTIRKIKSLQRFKKSIFEAMTTYVNVVAAPGTIRTVVANGKTIIEISIDNFASGDFLESTVLLAENITDCAIFQNIAKIKNSNSPFLQNLRLNAHFVSGGGSQTPRQFGINSSEKRLSLCIVDGDLEYEGASLGTNTATPILQQYTNSPMPHCYPVILNCYSVENLIPLSLITKSTKQELNQSVYLQEIEILQKQDFWPYIPLKIGKDCTGFVNSGAKGSYWYQRKSVFTPKQQGCLTWNGGNCAPGCIVLDKMPDKTARTVAEYLDSTIANGQFREVARSISSLPSEIDKLWNEISSHVNSWACSGDRITAF</sequence>
<evidence type="ECO:0000313" key="2">
    <source>
        <dbReference type="Proteomes" id="UP001577047"/>
    </source>
</evidence>
<dbReference type="RefSeq" id="WP_304484555.1">
    <property type="nucleotide sequence ID" value="NZ_JAUQOQ010000010.1"/>
</dbReference>
<organism evidence="1 2">
    <name type="scientific">Pseudomonas boreofloridensis</name>
    <dbReference type="NCBI Taxonomy" id="3064348"/>
    <lineage>
        <taxon>Bacteria</taxon>
        <taxon>Pseudomonadati</taxon>
        <taxon>Pseudomonadota</taxon>
        <taxon>Gammaproteobacteria</taxon>
        <taxon>Pseudomonadales</taxon>
        <taxon>Pseudomonadaceae</taxon>
        <taxon>Pseudomonas</taxon>
    </lineage>
</organism>
<accession>A0ABV4Z6D5</accession>
<proteinExistence type="predicted"/>
<protein>
    <submittedName>
        <fullName evidence="1">Uncharacterized protein</fullName>
    </submittedName>
</protein>
<reference evidence="1 2" key="1">
    <citation type="submission" date="2024-09" db="EMBL/GenBank/DDBJ databases">
        <authorList>
            <person name="Fullem K."/>
        </authorList>
    </citation>
    <scope>NUCLEOTIDE SEQUENCE [LARGE SCALE GENOMIC DNA]</scope>
    <source>
        <strain evidence="2">K1(2024)</strain>
    </source>
</reference>
<dbReference type="EMBL" id="JBHFXX010000003">
    <property type="protein sequence ID" value="MFB3799798.1"/>
    <property type="molecule type" value="Genomic_DNA"/>
</dbReference>
<keyword evidence="2" id="KW-1185">Reference proteome</keyword>
<dbReference type="Proteomes" id="UP001577047">
    <property type="component" value="Unassembled WGS sequence"/>
</dbReference>